<dbReference type="AlphaFoldDB" id="A0A8H5PUV6"/>
<sequence>MDTPWMSAVELCQDSFEKASSGMAFSMNATCFENSLRHIKPARRPTKQDQEFIDDELSEGTKASEDDAQEKMELDSNGSYEPESDESGKLQSLTHLKANWEIIQFLRMTI</sequence>
<protein>
    <submittedName>
        <fullName evidence="2">Uncharacterized protein</fullName>
    </submittedName>
</protein>
<dbReference type="EMBL" id="JAAOAS010000027">
    <property type="protein sequence ID" value="KAF5603570.1"/>
    <property type="molecule type" value="Genomic_DNA"/>
</dbReference>
<keyword evidence="3" id="KW-1185">Reference proteome</keyword>
<feature type="region of interest" description="Disordered" evidence="1">
    <location>
        <begin position="41"/>
        <end position="91"/>
    </location>
</feature>
<dbReference type="Proteomes" id="UP000546213">
    <property type="component" value="Unassembled WGS sequence"/>
</dbReference>
<reference evidence="2 3" key="1">
    <citation type="submission" date="2020-05" db="EMBL/GenBank/DDBJ databases">
        <title>Identification and distribution of gene clusters putatively required for synthesis of sphingolipid metabolism inhibitors in phylogenetically diverse species of the filamentous fungus Fusarium.</title>
        <authorList>
            <person name="Kim H.-S."/>
            <person name="Busman M."/>
            <person name="Brown D.W."/>
            <person name="Divon H."/>
            <person name="Uhlig S."/>
            <person name="Proctor R.H."/>
        </authorList>
    </citation>
    <scope>NUCLEOTIDE SEQUENCE [LARGE SCALE GENOMIC DNA]</scope>
    <source>
        <strain evidence="2 3">NRRL 36939</strain>
    </source>
</reference>
<organism evidence="2 3">
    <name type="scientific">Fusarium pseudocircinatum</name>
    <dbReference type="NCBI Taxonomy" id="56676"/>
    <lineage>
        <taxon>Eukaryota</taxon>
        <taxon>Fungi</taxon>
        <taxon>Dikarya</taxon>
        <taxon>Ascomycota</taxon>
        <taxon>Pezizomycotina</taxon>
        <taxon>Sordariomycetes</taxon>
        <taxon>Hypocreomycetidae</taxon>
        <taxon>Hypocreales</taxon>
        <taxon>Nectriaceae</taxon>
        <taxon>Fusarium</taxon>
        <taxon>Fusarium fujikuroi species complex</taxon>
    </lineage>
</organism>
<evidence type="ECO:0000256" key="1">
    <source>
        <dbReference type="SAM" id="MobiDB-lite"/>
    </source>
</evidence>
<proteinExistence type="predicted"/>
<gene>
    <name evidence="2" type="ORF">FPCIR_1312</name>
</gene>
<evidence type="ECO:0000313" key="2">
    <source>
        <dbReference type="EMBL" id="KAF5603570.1"/>
    </source>
</evidence>
<accession>A0A8H5PUV6</accession>
<dbReference type="OrthoDB" id="10528750at2759"/>
<feature type="compositionally biased region" description="Basic and acidic residues" evidence="1">
    <location>
        <begin position="62"/>
        <end position="74"/>
    </location>
</feature>
<evidence type="ECO:0000313" key="3">
    <source>
        <dbReference type="Proteomes" id="UP000546213"/>
    </source>
</evidence>
<comment type="caution">
    <text evidence="2">The sequence shown here is derived from an EMBL/GenBank/DDBJ whole genome shotgun (WGS) entry which is preliminary data.</text>
</comment>
<name>A0A8H5PUV6_9HYPO</name>